<dbReference type="InterPro" id="IPR029061">
    <property type="entry name" value="THDP-binding"/>
</dbReference>
<protein>
    <submittedName>
        <fullName evidence="7">Thiamine pyrophosphate-dependent dehydrogenase E1 component subunit alpha</fullName>
    </submittedName>
</protein>
<dbReference type="Proteomes" id="UP001196509">
    <property type="component" value="Unassembled WGS sequence"/>
</dbReference>
<dbReference type="SUPFAM" id="SSF52518">
    <property type="entry name" value="Thiamin diphosphate-binding fold (THDP-binding)"/>
    <property type="match status" value="1"/>
</dbReference>
<comment type="function">
    <text evidence="4">The pyruvate dehydrogenase complex catalyzes the overall conversion of pyruvate to acetyl-CoA and CO(2). It contains multiple copies of three enzymatic components: pyruvate dehydrogenase (E1), dihydrolipoamide acetyltransferase (E2) and lipoamide dehydrogenase (E3).</text>
</comment>
<evidence type="ECO:0000256" key="1">
    <source>
        <dbReference type="ARBA" id="ARBA00001964"/>
    </source>
</evidence>
<dbReference type="Pfam" id="PF00676">
    <property type="entry name" value="E1_dh"/>
    <property type="match status" value="1"/>
</dbReference>
<evidence type="ECO:0000256" key="4">
    <source>
        <dbReference type="ARBA" id="ARBA00025211"/>
    </source>
</evidence>
<dbReference type="EMBL" id="JAICBX010000001">
    <property type="protein sequence ID" value="MBW8636148.1"/>
    <property type="molecule type" value="Genomic_DNA"/>
</dbReference>
<dbReference type="InterPro" id="IPR050642">
    <property type="entry name" value="PDH_E1_Alpha_Subunit"/>
</dbReference>
<dbReference type="GO" id="GO:0006086">
    <property type="term" value="P:pyruvate decarboxylation to acetyl-CoA"/>
    <property type="evidence" value="ECO:0007669"/>
    <property type="project" value="TreeGrafter"/>
</dbReference>
<evidence type="ECO:0000256" key="3">
    <source>
        <dbReference type="ARBA" id="ARBA00023052"/>
    </source>
</evidence>
<dbReference type="CDD" id="cd02000">
    <property type="entry name" value="TPP_E1_PDC_ADC_BCADC"/>
    <property type="match status" value="1"/>
</dbReference>
<feature type="domain" description="Dehydrogenase E1 component" evidence="6">
    <location>
        <begin position="16"/>
        <end position="315"/>
    </location>
</feature>
<dbReference type="PANTHER" id="PTHR11516:SF60">
    <property type="entry name" value="PYRUVATE DEHYDROGENASE E1 COMPONENT SUBUNIT ALPHA"/>
    <property type="match status" value="1"/>
</dbReference>
<evidence type="ECO:0000256" key="5">
    <source>
        <dbReference type="ARBA" id="ARBA00051231"/>
    </source>
</evidence>
<comment type="caution">
    <text evidence="7">The sequence shown here is derived from an EMBL/GenBank/DDBJ whole genome shotgun (WGS) entry which is preliminary data.</text>
</comment>
<dbReference type="PANTHER" id="PTHR11516">
    <property type="entry name" value="PYRUVATE DEHYDROGENASE E1 COMPONENT, ALPHA SUBUNIT BACTERIAL AND ORGANELLAR"/>
    <property type="match status" value="1"/>
</dbReference>
<comment type="catalytic activity">
    <reaction evidence="5">
        <text>N(6)-[(R)-lipoyl]-L-lysyl-[protein] + pyruvate + H(+) = N(6)-[(R)-S(8)-acetyldihydrolipoyl]-L-lysyl-[protein] + CO2</text>
        <dbReference type="Rhea" id="RHEA:19189"/>
        <dbReference type="Rhea" id="RHEA-COMP:10474"/>
        <dbReference type="Rhea" id="RHEA-COMP:10478"/>
        <dbReference type="ChEBI" id="CHEBI:15361"/>
        <dbReference type="ChEBI" id="CHEBI:15378"/>
        <dbReference type="ChEBI" id="CHEBI:16526"/>
        <dbReference type="ChEBI" id="CHEBI:83099"/>
        <dbReference type="ChEBI" id="CHEBI:83111"/>
        <dbReference type="EC" id="1.2.4.1"/>
    </reaction>
</comment>
<proteinExistence type="predicted"/>
<keyword evidence="8" id="KW-1185">Reference proteome</keyword>
<dbReference type="AlphaFoldDB" id="A0AAE2ZKW3"/>
<sequence>MISNTRAAGSLDLLRMMLTIRKAEERLASDFKAGLLPGPVHLYIGQEAVATGICAELDDRDWITSTHRGHGHFLAKGGDPKAMFAEIYGRSTGICGGFGGSMHVADVSKGILGANGIVGGGVALATGAALAAQLDGENRVGVCFFGDGAAAQGVLGEALNVAALWKLPLILVCENNGFSEFSPSSNVIAGDIYRRAEPYGVPSVQVDGNDLDAVLEASEAALDRARNGRGGTLIEALTYRIHGHVEGEQAFLKTRYREDDEIERWRAEDPIERYARRLVDKGEMASGKFAELEEDIGRMIKDAADSVADDPYPEIGNLERHRLGAV</sequence>
<organism evidence="7 8">
    <name type="scientific">Flavimaribacter sediminis</name>
    <dbReference type="NCBI Taxonomy" id="2865987"/>
    <lineage>
        <taxon>Bacteria</taxon>
        <taxon>Pseudomonadati</taxon>
        <taxon>Pseudomonadota</taxon>
        <taxon>Alphaproteobacteria</taxon>
        <taxon>Hyphomicrobiales</taxon>
        <taxon>Rhizobiaceae</taxon>
        <taxon>Flavimaribacter</taxon>
    </lineage>
</organism>
<evidence type="ECO:0000259" key="6">
    <source>
        <dbReference type="Pfam" id="PF00676"/>
    </source>
</evidence>
<keyword evidence="2" id="KW-0560">Oxidoreductase</keyword>
<dbReference type="InterPro" id="IPR001017">
    <property type="entry name" value="DH_E1"/>
</dbReference>
<comment type="cofactor">
    <cofactor evidence="1">
        <name>thiamine diphosphate</name>
        <dbReference type="ChEBI" id="CHEBI:58937"/>
    </cofactor>
</comment>
<dbReference type="Gene3D" id="3.40.50.970">
    <property type="match status" value="1"/>
</dbReference>
<evidence type="ECO:0000313" key="7">
    <source>
        <dbReference type="EMBL" id="MBW8636148.1"/>
    </source>
</evidence>
<name>A0AAE2ZKW3_9HYPH</name>
<gene>
    <name evidence="7" type="ORF">K1W69_03030</name>
</gene>
<dbReference type="RefSeq" id="WP_220226853.1">
    <property type="nucleotide sequence ID" value="NZ_JAICBX010000001.1"/>
</dbReference>
<dbReference type="GO" id="GO:0004739">
    <property type="term" value="F:pyruvate dehydrogenase (acetyl-transferring) activity"/>
    <property type="evidence" value="ECO:0007669"/>
    <property type="project" value="UniProtKB-EC"/>
</dbReference>
<reference evidence="7" key="1">
    <citation type="submission" date="2021-08" db="EMBL/GenBank/DDBJ databases">
        <title>Hoeflea bacterium WL0058 sp. nov., isolated from the sediment.</title>
        <authorList>
            <person name="Wang L."/>
            <person name="Zhang D."/>
        </authorList>
    </citation>
    <scope>NUCLEOTIDE SEQUENCE</scope>
    <source>
        <strain evidence="7">WL0058</strain>
    </source>
</reference>
<evidence type="ECO:0000256" key="2">
    <source>
        <dbReference type="ARBA" id="ARBA00023002"/>
    </source>
</evidence>
<keyword evidence="3" id="KW-0786">Thiamine pyrophosphate</keyword>
<accession>A0AAE2ZKW3</accession>
<evidence type="ECO:0000313" key="8">
    <source>
        <dbReference type="Proteomes" id="UP001196509"/>
    </source>
</evidence>